<proteinExistence type="predicted"/>
<dbReference type="RefSeq" id="WP_161005470.1">
    <property type="nucleotide sequence ID" value="NZ_WWCN01000003.1"/>
</dbReference>
<dbReference type="Proteomes" id="UP000479335">
    <property type="component" value="Unassembled WGS sequence"/>
</dbReference>
<feature type="region of interest" description="Disordered" evidence="1">
    <location>
        <begin position="226"/>
        <end position="249"/>
    </location>
</feature>
<protein>
    <recommendedName>
        <fullName evidence="4">DUF2514 family protein</fullName>
    </recommendedName>
</protein>
<accession>A0A6L8K3Z7</accession>
<dbReference type="EMBL" id="WWCN01000003">
    <property type="protein sequence ID" value="MYM21940.1"/>
    <property type="molecule type" value="Genomic_DNA"/>
</dbReference>
<name>A0A6L8K3Z7_9BURK</name>
<reference evidence="2 3" key="1">
    <citation type="submission" date="2019-12" db="EMBL/GenBank/DDBJ databases">
        <title>Novel species isolated from a subtropical stream in China.</title>
        <authorList>
            <person name="Lu H."/>
        </authorList>
    </citation>
    <scope>NUCLEOTIDE SEQUENCE [LARGE SCALE GENOMIC DNA]</scope>
    <source>
        <strain evidence="2 3">FT135W</strain>
    </source>
</reference>
<organism evidence="2 3">
    <name type="scientific">Duganella flavida</name>
    <dbReference type="NCBI Taxonomy" id="2692175"/>
    <lineage>
        <taxon>Bacteria</taxon>
        <taxon>Pseudomonadati</taxon>
        <taxon>Pseudomonadota</taxon>
        <taxon>Betaproteobacteria</taxon>
        <taxon>Burkholderiales</taxon>
        <taxon>Oxalobacteraceae</taxon>
        <taxon>Telluria group</taxon>
        <taxon>Duganella</taxon>
    </lineage>
</organism>
<evidence type="ECO:0008006" key="4">
    <source>
        <dbReference type="Google" id="ProtNLM"/>
    </source>
</evidence>
<evidence type="ECO:0000313" key="3">
    <source>
        <dbReference type="Proteomes" id="UP000479335"/>
    </source>
</evidence>
<evidence type="ECO:0000256" key="1">
    <source>
        <dbReference type="SAM" id="MobiDB-lite"/>
    </source>
</evidence>
<keyword evidence="3" id="KW-1185">Reference proteome</keyword>
<sequence>MNSISIGDDTNDSFQFFLPPSNFTRATLLIKNFLVFVKCKGGLDRNVIEIACTSLRCKCIKTSETLVTSEQARKAIVWQPVGVRHQPGARAQCVPGAADEVHHGMGDVVSWHGILAAALAAGALIAAEQAYEEHLISRGDKIGSDRVQGQWEKREATIKVDAEREAAVDSARARAETAALQSKFDQLAGRQQKDRVDHEIATKIAVAAALAGTERLSIAIAPAATDSVREGGEGQSAGPRAGAARETRADLQPTTAGAILRIAGDYGQLVRDYNAVVERFDAARVTCNTE</sequence>
<gene>
    <name evidence="2" type="ORF">GTP46_04655</name>
</gene>
<comment type="caution">
    <text evidence="2">The sequence shown here is derived from an EMBL/GenBank/DDBJ whole genome shotgun (WGS) entry which is preliminary data.</text>
</comment>
<dbReference type="AlphaFoldDB" id="A0A6L8K3Z7"/>
<evidence type="ECO:0000313" key="2">
    <source>
        <dbReference type="EMBL" id="MYM21940.1"/>
    </source>
</evidence>